<keyword evidence="4 6" id="KW-1133">Transmembrane helix</keyword>
<evidence type="ECO:0000313" key="7">
    <source>
        <dbReference type="EMBL" id="MFC4263008.1"/>
    </source>
</evidence>
<dbReference type="RefSeq" id="WP_379709027.1">
    <property type="nucleotide sequence ID" value="NZ_JBHSCZ010000002.1"/>
</dbReference>
<keyword evidence="2" id="KW-1003">Cell membrane</keyword>
<feature type="transmembrane region" description="Helical" evidence="6">
    <location>
        <begin position="33"/>
        <end position="54"/>
    </location>
</feature>
<dbReference type="PANTHER" id="PTHR30213:SF1">
    <property type="entry name" value="INNER MEMBRANE PROTEIN YHJD"/>
    <property type="match status" value="1"/>
</dbReference>
<accession>A0ABV8QUD4</accession>
<comment type="caution">
    <text evidence="7">The sequence shown here is derived from an EMBL/GenBank/DDBJ whole genome shotgun (WGS) entry which is preliminary data.</text>
</comment>
<proteinExistence type="predicted"/>
<dbReference type="PANTHER" id="PTHR30213">
    <property type="entry name" value="INNER MEMBRANE PROTEIN YHJD"/>
    <property type="match status" value="1"/>
</dbReference>
<sequence>MKQKLFVFGGFLKQVLVEFIGDNILKYSASLAYYTMLSIAPLLVIVLTVMGTFFGKEAVNGELYNQINKLVGSEAAMQIQTSIQNIHLYKDNVFATTIGVVVLIIGATGIFGEIQDSLNRIWGLKLKAQRAWWKVLIDRLISFSLIISLGFVLIVSLVLNAIAAAISGKISSLIPGVGNVLVLVIDSGVSLIITTFLFGAIFKILPDAKIKWKDVGIGALITAGLFLLGKFGIGYYLGQSKIGSIYGAAGSIMILMIWVYYSATILYLGAVFTKVYATNFGGKIYPSEYSVWVKVAEIPMQTVQLKD</sequence>
<evidence type="ECO:0000256" key="1">
    <source>
        <dbReference type="ARBA" id="ARBA00004651"/>
    </source>
</evidence>
<dbReference type="Proteomes" id="UP001595907">
    <property type="component" value="Unassembled WGS sequence"/>
</dbReference>
<feature type="transmembrane region" description="Helical" evidence="6">
    <location>
        <begin position="217"/>
        <end position="238"/>
    </location>
</feature>
<comment type="subcellular location">
    <subcellularLocation>
        <location evidence="1">Cell membrane</location>
        <topology evidence="1">Multi-pass membrane protein</topology>
    </subcellularLocation>
</comment>
<dbReference type="InterPro" id="IPR017039">
    <property type="entry name" value="Virul_fac_BrkB"/>
</dbReference>
<feature type="transmembrane region" description="Helical" evidence="6">
    <location>
        <begin position="180"/>
        <end position="205"/>
    </location>
</feature>
<name>A0ABV8QUD4_9BACT</name>
<dbReference type="NCBIfam" id="TIGR00765">
    <property type="entry name" value="yihY_not_rbn"/>
    <property type="match status" value="1"/>
</dbReference>
<feature type="transmembrane region" description="Helical" evidence="6">
    <location>
        <begin position="140"/>
        <end position="168"/>
    </location>
</feature>
<evidence type="ECO:0000256" key="4">
    <source>
        <dbReference type="ARBA" id="ARBA00022989"/>
    </source>
</evidence>
<keyword evidence="8" id="KW-1185">Reference proteome</keyword>
<reference evidence="8" key="1">
    <citation type="journal article" date="2019" name="Int. J. Syst. Evol. Microbiol.">
        <title>The Global Catalogue of Microorganisms (GCM) 10K type strain sequencing project: providing services to taxonomists for standard genome sequencing and annotation.</title>
        <authorList>
            <consortium name="The Broad Institute Genomics Platform"/>
            <consortium name="The Broad Institute Genome Sequencing Center for Infectious Disease"/>
            <person name="Wu L."/>
            <person name="Ma J."/>
        </authorList>
    </citation>
    <scope>NUCLEOTIDE SEQUENCE [LARGE SCALE GENOMIC DNA]</scope>
    <source>
        <strain evidence="8">CECT 8289</strain>
    </source>
</reference>
<evidence type="ECO:0000256" key="3">
    <source>
        <dbReference type="ARBA" id="ARBA00022692"/>
    </source>
</evidence>
<feature type="transmembrane region" description="Helical" evidence="6">
    <location>
        <begin position="245"/>
        <end position="270"/>
    </location>
</feature>
<protein>
    <submittedName>
        <fullName evidence="7">YihY/virulence factor BrkB family protein</fullName>
    </submittedName>
</protein>
<feature type="transmembrane region" description="Helical" evidence="6">
    <location>
        <begin position="93"/>
        <end position="112"/>
    </location>
</feature>
<evidence type="ECO:0000256" key="5">
    <source>
        <dbReference type="ARBA" id="ARBA00023136"/>
    </source>
</evidence>
<evidence type="ECO:0000313" key="8">
    <source>
        <dbReference type="Proteomes" id="UP001595907"/>
    </source>
</evidence>
<dbReference type="EMBL" id="JBHSCZ010000002">
    <property type="protein sequence ID" value="MFC4263008.1"/>
    <property type="molecule type" value="Genomic_DNA"/>
</dbReference>
<dbReference type="PIRSF" id="PIRSF035875">
    <property type="entry name" value="RNase_BN"/>
    <property type="match status" value="1"/>
</dbReference>
<dbReference type="Pfam" id="PF03631">
    <property type="entry name" value="Virul_fac_BrkB"/>
    <property type="match status" value="1"/>
</dbReference>
<keyword evidence="5 6" id="KW-0472">Membrane</keyword>
<keyword evidence="3 6" id="KW-0812">Transmembrane</keyword>
<gene>
    <name evidence="7" type="ORF">ACFOWM_08975</name>
</gene>
<evidence type="ECO:0000256" key="6">
    <source>
        <dbReference type="SAM" id="Phobius"/>
    </source>
</evidence>
<evidence type="ECO:0000256" key="2">
    <source>
        <dbReference type="ARBA" id="ARBA00022475"/>
    </source>
</evidence>
<organism evidence="7 8">
    <name type="scientific">Ferruginibacter yonginensis</name>
    <dbReference type="NCBI Taxonomy" id="1310416"/>
    <lineage>
        <taxon>Bacteria</taxon>
        <taxon>Pseudomonadati</taxon>
        <taxon>Bacteroidota</taxon>
        <taxon>Chitinophagia</taxon>
        <taxon>Chitinophagales</taxon>
        <taxon>Chitinophagaceae</taxon>
        <taxon>Ferruginibacter</taxon>
    </lineage>
</organism>